<dbReference type="Gene3D" id="3.10.200.10">
    <property type="entry name" value="Alpha carbonic anhydrase"/>
    <property type="match status" value="1"/>
</dbReference>
<evidence type="ECO:0000259" key="2">
    <source>
        <dbReference type="PROSITE" id="PS51144"/>
    </source>
</evidence>
<feature type="region of interest" description="Disordered" evidence="1">
    <location>
        <begin position="89"/>
        <end position="114"/>
    </location>
</feature>
<sequence length="151" mass="16737">MVKSIVEVLFGKDESTRLKSSLKLNQLQPKFPASYYGYTGSLTVLMCTEGVAWFVQQNKLTIGRKQNSKEKVGRKLRCLRAPLRISGDARAPPGCATATSNSEDDSKENEQEITSAQVTLKKSSNPQVGQTIEKPFSVTQTCTFWGLYHDS</sequence>
<name>A0A4Y2LN30_ARAVE</name>
<keyword evidence="4" id="KW-1185">Reference proteome</keyword>
<dbReference type="Proteomes" id="UP000499080">
    <property type="component" value="Unassembled WGS sequence"/>
</dbReference>
<proteinExistence type="predicted"/>
<dbReference type="EMBL" id="BGPR01006107">
    <property type="protein sequence ID" value="GBN16118.1"/>
    <property type="molecule type" value="Genomic_DNA"/>
</dbReference>
<evidence type="ECO:0000313" key="4">
    <source>
        <dbReference type="Proteomes" id="UP000499080"/>
    </source>
</evidence>
<accession>A0A4Y2LN30</accession>
<dbReference type="Pfam" id="PF00194">
    <property type="entry name" value="Carb_anhydrase"/>
    <property type="match status" value="1"/>
</dbReference>
<dbReference type="InterPro" id="IPR001148">
    <property type="entry name" value="CA_dom"/>
</dbReference>
<dbReference type="InterPro" id="IPR036398">
    <property type="entry name" value="CA_dom_sf"/>
</dbReference>
<feature type="domain" description="Alpha-carbonic anhydrase" evidence="2">
    <location>
        <begin position="1"/>
        <end position="122"/>
    </location>
</feature>
<dbReference type="SUPFAM" id="SSF51069">
    <property type="entry name" value="Carbonic anhydrase"/>
    <property type="match status" value="1"/>
</dbReference>
<dbReference type="OrthoDB" id="6414576at2759"/>
<dbReference type="AlphaFoldDB" id="A0A4Y2LN30"/>
<evidence type="ECO:0000256" key="1">
    <source>
        <dbReference type="SAM" id="MobiDB-lite"/>
    </source>
</evidence>
<gene>
    <name evidence="3" type="ORF">AVEN_166938_1</name>
</gene>
<reference evidence="3 4" key="1">
    <citation type="journal article" date="2019" name="Sci. Rep.">
        <title>Orb-weaving spider Araneus ventricosus genome elucidates the spidroin gene catalogue.</title>
        <authorList>
            <person name="Kono N."/>
            <person name="Nakamura H."/>
            <person name="Ohtoshi R."/>
            <person name="Moran D.A.P."/>
            <person name="Shinohara A."/>
            <person name="Yoshida Y."/>
            <person name="Fujiwara M."/>
            <person name="Mori M."/>
            <person name="Tomita M."/>
            <person name="Arakawa K."/>
        </authorList>
    </citation>
    <scope>NUCLEOTIDE SEQUENCE [LARGE SCALE GENOMIC DNA]</scope>
</reference>
<dbReference type="PROSITE" id="PS51144">
    <property type="entry name" value="ALPHA_CA_2"/>
    <property type="match status" value="1"/>
</dbReference>
<comment type="caution">
    <text evidence="3">The sequence shown here is derived from an EMBL/GenBank/DDBJ whole genome shotgun (WGS) entry which is preliminary data.</text>
</comment>
<protein>
    <recommendedName>
        <fullName evidence="2">Alpha-carbonic anhydrase domain-containing protein</fullName>
    </recommendedName>
</protein>
<evidence type="ECO:0000313" key="3">
    <source>
        <dbReference type="EMBL" id="GBN16118.1"/>
    </source>
</evidence>
<organism evidence="3 4">
    <name type="scientific">Araneus ventricosus</name>
    <name type="common">Orbweaver spider</name>
    <name type="synonym">Epeira ventricosa</name>
    <dbReference type="NCBI Taxonomy" id="182803"/>
    <lineage>
        <taxon>Eukaryota</taxon>
        <taxon>Metazoa</taxon>
        <taxon>Ecdysozoa</taxon>
        <taxon>Arthropoda</taxon>
        <taxon>Chelicerata</taxon>
        <taxon>Arachnida</taxon>
        <taxon>Araneae</taxon>
        <taxon>Araneomorphae</taxon>
        <taxon>Entelegynae</taxon>
        <taxon>Araneoidea</taxon>
        <taxon>Araneidae</taxon>
        <taxon>Araneus</taxon>
    </lineage>
</organism>